<comment type="caution">
    <text evidence="5">The sequence shown here is derived from an EMBL/GenBank/DDBJ whole genome shotgun (WGS) entry which is preliminary data.</text>
</comment>
<dbReference type="Pfam" id="PF02563">
    <property type="entry name" value="Poly_export"/>
    <property type="match status" value="1"/>
</dbReference>
<dbReference type="GO" id="GO:0015159">
    <property type="term" value="F:polysaccharide transmembrane transporter activity"/>
    <property type="evidence" value="ECO:0007669"/>
    <property type="project" value="InterPro"/>
</dbReference>
<keyword evidence="6" id="KW-1185">Reference proteome</keyword>
<dbReference type="EMBL" id="FNNO01000009">
    <property type="protein sequence ID" value="SDX10686.1"/>
    <property type="molecule type" value="Genomic_DNA"/>
</dbReference>
<feature type="domain" description="Soluble ligand binding" evidence="4">
    <location>
        <begin position="688"/>
        <end position="736"/>
    </location>
</feature>
<proteinExistence type="predicted"/>
<keyword evidence="2" id="KW-0812">Transmembrane</keyword>
<dbReference type="Pfam" id="PF10531">
    <property type="entry name" value="SLBB"/>
    <property type="match status" value="5"/>
</dbReference>
<keyword evidence="1" id="KW-0732">Signal</keyword>
<feature type="domain" description="Soluble ligand binding" evidence="4">
    <location>
        <begin position="300"/>
        <end position="344"/>
    </location>
</feature>
<dbReference type="Gene3D" id="3.10.560.10">
    <property type="entry name" value="Outer membrane lipoprotein wza domain like"/>
    <property type="match status" value="6"/>
</dbReference>
<feature type="domain" description="Soluble ligand binding" evidence="4">
    <location>
        <begin position="571"/>
        <end position="620"/>
    </location>
</feature>
<sequence>MVCSLFFSVNGQDLLKSGDLSAVKVDQLSDADITKLQQQLKSSGLTVSQAEQMAAAKGMPQTEIIKLRERLSHTETANRAAPAASVSDAKEPVLNEYKTVEKTTPGKVSVFGSQLFTTASLSFEPNLRIATPMDYVLGPDDELLLNIYGVQEASFHLQVQPEGAVTIPQVGQIHVSGLSLEDAITQIKNKLEATVYHSIKTGATHLSVTLGKIKSIRVTILGASKPGLYTVSSLTTLFNALYLAGGPENSIGSYREITLVRNGKVNRKIDLYEFLMMGYVKDNVLLKEGDVINIPVYKKRVTITGQVKRPGTYEMLDNENTEQLIHCAGGFTEQAYTASIKVTSLTSTQRKVKDLMNAEYTSYIPQKGDEFLVSGILDKYENRVQIKGAVYREGQYELTPGLTIKGLIKKSDGLKPDAFPQRGLLIRTKDDMTTENIPFNVKNVVEGNDDILLKKEDVIQIASIFDLKDEAVVTINGEVRKPGQFTYRENLGLKDLLFEAGGFTNAAANYNIEVARRIRNNTDQTVSDSIAEILNVSADKDLAVEQFRQFLQPFDIVTVRRAPGYTEQQKVIISGEVLYPGEYTLRSKTEKVGELLARSGGFTKAAYLDGIYLIRHHQNNASEQKEKIEKTSAVNTKGSDSALVEKIINPVSKIAVNIRAIQANSQSPDDLLLDEGDEIVVPKLNELVKITGEVYSPTEIKYEQGEPLRYYINRSGGYNDFARTSKIYVIYPNGQVAKTKTALFGLVRFYPKIKTGTEVFVPRVIKTEHKRLSTGEVVGLTSVIVSMAGVAVTLINSLHK</sequence>
<name>A0A8X8LE36_9BACT</name>
<dbReference type="PANTHER" id="PTHR33619:SF3">
    <property type="entry name" value="POLYSACCHARIDE EXPORT PROTEIN GFCE-RELATED"/>
    <property type="match status" value="1"/>
</dbReference>
<evidence type="ECO:0000259" key="4">
    <source>
        <dbReference type="Pfam" id="PF10531"/>
    </source>
</evidence>
<dbReference type="InterPro" id="IPR019554">
    <property type="entry name" value="Soluble_ligand-bd"/>
</dbReference>
<feature type="domain" description="Polysaccharide export protein N-terminal" evidence="3">
    <location>
        <begin position="131"/>
        <end position="193"/>
    </location>
</feature>
<feature type="domain" description="Soluble ligand binding" evidence="4">
    <location>
        <begin position="218"/>
        <end position="264"/>
    </location>
</feature>
<accession>A0A8X8LE36</accession>
<keyword evidence="2" id="KW-1133">Transmembrane helix</keyword>
<protein>
    <submittedName>
        <fullName evidence="5">Protein involved in polysaccharide export, contains SLBB domain of the beta-grasp fold</fullName>
    </submittedName>
</protein>
<evidence type="ECO:0000259" key="3">
    <source>
        <dbReference type="Pfam" id="PF02563"/>
    </source>
</evidence>
<dbReference type="InterPro" id="IPR049712">
    <property type="entry name" value="Poly_export"/>
</dbReference>
<evidence type="ECO:0000256" key="1">
    <source>
        <dbReference type="ARBA" id="ARBA00022729"/>
    </source>
</evidence>
<dbReference type="RefSeq" id="WP_092724059.1">
    <property type="nucleotide sequence ID" value="NZ_FNNO01000009.1"/>
</dbReference>
<organism evidence="5 6">
    <name type="scientific">Hydrobacter penzbergensis</name>
    <dbReference type="NCBI Taxonomy" id="1235997"/>
    <lineage>
        <taxon>Bacteria</taxon>
        <taxon>Pseudomonadati</taxon>
        <taxon>Bacteroidota</taxon>
        <taxon>Chitinophagia</taxon>
        <taxon>Chitinophagales</taxon>
        <taxon>Chitinophagaceae</taxon>
        <taxon>Hydrobacter</taxon>
    </lineage>
</organism>
<keyword evidence="2" id="KW-0472">Membrane</keyword>
<dbReference type="PANTHER" id="PTHR33619">
    <property type="entry name" value="POLYSACCHARIDE EXPORT PROTEIN GFCE-RELATED"/>
    <property type="match status" value="1"/>
</dbReference>
<dbReference type="AlphaFoldDB" id="A0A8X8LE36"/>
<dbReference type="Gene3D" id="3.30.1950.10">
    <property type="entry name" value="wza like domain"/>
    <property type="match status" value="1"/>
</dbReference>
<evidence type="ECO:0000256" key="2">
    <source>
        <dbReference type="SAM" id="Phobius"/>
    </source>
</evidence>
<feature type="domain" description="Soluble ligand binding" evidence="4">
    <location>
        <begin position="472"/>
        <end position="523"/>
    </location>
</feature>
<dbReference type="Proteomes" id="UP000198711">
    <property type="component" value="Unassembled WGS sequence"/>
</dbReference>
<feature type="transmembrane region" description="Helical" evidence="2">
    <location>
        <begin position="777"/>
        <end position="798"/>
    </location>
</feature>
<reference evidence="5 6" key="1">
    <citation type="submission" date="2016-10" db="EMBL/GenBank/DDBJ databases">
        <authorList>
            <person name="Varghese N."/>
            <person name="Submissions S."/>
        </authorList>
    </citation>
    <scope>NUCLEOTIDE SEQUENCE [LARGE SCALE GENOMIC DNA]</scope>
    <source>
        <strain evidence="5 6">DSM 25353</strain>
    </source>
</reference>
<evidence type="ECO:0000313" key="5">
    <source>
        <dbReference type="EMBL" id="SDX10686.1"/>
    </source>
</evidence>
<dbReference type="InterPro" id="IPR003715">
    <property type="entry name" value="Poly_export_N"/>
</dbReference>
<gene>
    <name evidence="5" type="ORF">SAMN05444410_10958</name>
</gene>
<evidence type="ECO:0000313" key="6">
    <source>
        <dbReference type="Proteomes" id="UP000198711"/>
    </source>
</evidence>